<evidence type="ECO:0000313" key="7">
    <source>
        <dbReference type="Proteomes" id="UP000245119"/>
    </source>
</evidence>
<dbReference type="InterPro" id="IPR001087">
    <property type="entry name" value="GDSL"/>
</dbReference>
<dbReference type="Gene3D" id="3.40.50.1110">
    <property type="entry name" value="SGNH hydrolase"/>
    <property type="match status" value="1"/>
</dbReference>
<feature type="compositionally biased region" description="Polar residues" evidence="4">
    <location>
        <begin position="1225"/>
        <end position="1237"/>
    </location>
</feature>
<evidence type="ECO:0000256" key="3">
    <source>
        <dbReference type="ARBA" id="ARBA00026152"/>
    </source>
</evidence>
<organism evidence="6 7">
    <name type="scientific">Pomacea canaliculata</name>
    <name type="common">Golden apple snail</name>
    <dbReference type="NCBI Taxonomy" id="400727"/>
    <lineage>
        <taxon>Eukaryota</taxon>
        <taxon>Metazoa</taxon>
        <taxon>Spiralia</taxon>
        <taxon>Lophotrochozoa</taxon>
        <taxon>Mollusca</taxon>
        <taxon>Gastropoda</taxon>
        <taxon>Caenogastropoda</taxon>
        <taxon>Architaenioglossa</taxon>
        <taxon>Ampullarioidea</taxon>
        <taxon>Ampullariidae</taxon>
        <taxon>Pomacea</taxon>
    </lineage>
</organism>
<dbReference type="PANTHER" id="PTHR14209">
    <property type="entry name" value="ISOAMYL ACETATE-HYDROLYZING ESTERASE 1"/>
    <property type="match status" value="1"/>
</dbReference>
<dbReference type="InterPro" id="IPR036514">
    <property type="entry name" value="SGNH_hydro_sf"/>
</dbReference>
<feature type="region of interest" description="Disordered" evidence="4">
    <location>
        <begin position="149"/>
        <end position="215"/>
    </location>
</feature>
<dbReference type="GO" id="GO:0016788">
    <property type="term" value="F:hydrolase activity, acting on ester bonds"/>
    <property type="evidence" value="ECO:0007669"/>
    <property type="project" value="InterPro"/>
</dbReference>
<evidence type="ECO:0000256" key="2">
    <source>
        <dbReference type="ARBA" id="ARBA00025755"/>
    </source>
</evidence>
<dbReference type="Proteomes" id="UP000245119">
    <property type="component" value="Linkage Group LG1"/>
</dbReference>
<gene>
    <name evidence="6" type="ORF">C0Q70_01919</name>
</gene>
<name>A0A2T7Q0W7_POMCA</name>
<dbReference type="InterPro" id="IPR048992">
    <property type="entry name" value="Stereocilin_LRR"/>
</dbReference>
<comment type="similarity">
    <text evidence="2">Belongs to the 'GDSL' lipolytic enzyme family. IAH1 subfamily.</text>
</comment>
<evidence type="ECO:0000256" key="1">
    <source>
        <dbReference type="ARBA" id="ARBA00024673"/>
    </source>
</evidence>
<dbReference type="STRING" id="400727.A0A2T7Q0W7"/>
<feature type="compositionally biased region" description="Basic and acidic residues" evidence="4">
    <location>
        <begin position="149"/>
        <end position="158"/>
    </location>
</feature>
<feature type="compositionally biased region" description="Low complexity" evidence="4">
    <location>
        <begin position="1238"/>
        <end position="1249"/>
    </location>
</feature>
<feature type="compositionally biased region" description="Polar residues" evidence="4">
    <location>
        <begin position="1203"/>
        <end position="1218"/>
    </location>
</feature>
<comment type="caution">
    <text evidence="6">The sequence shown here is derived from an EMBL/GenBank/DDBJ whole genome shotgun (WGS) entry which is preliminary data.</text>
</comment>
<protein>
    <recommendedName>
        <fullName evidence="3">Isoamyl acetate-hydrolyzing esterase 1 homolog</fullName>
    </recommendedName>
</protein>
<comment type="function">
    <text evidence="1">Probable lipase.</text>
</comment>
<dbReference type="PANTHER" id="PTHR14209:SF19">
    <property type="entry name" value="ISOAMYL ACETATE-HYDROLYZING ESTERASE 1 HOMOLOG"/>
    <property type="match status" value="1"/>
</dbReference>
<sequence>MQCFLAFSSHDLISLNLQKGGDGGGKDLLHSRRLRRDTPSVYSKSELADKLKDVLERDRPDSQEKPRSSWGLDDDHGGFRALFDNLDDIAEHLPEELTDFDFGSFLGDDQKESFQKVLQSQCFRNSSRLSLFLRQVHDVMKELHEELLDKSHDNDDTSHAGNDNSKDSDDDDHPTTTDDDDDRTSRSPPVTEDTDESHSDESPMTASLVASNDNSKDDVDIDDIFEMLSAESLECVSGFLNDEDEKELCQQFSKQSSHVFSKFAAVVECTKHMDRDDDLDDGVQRALLTRLLAKPLSTWTSQDLQHALSVSPDAIDDDFLEDLSDDLFEENLSALSRLATRRGANPSLQVALRQRILAGQPMDHLDAKQISGLGKGLLALSDDSLDDLDPQEAAILLRRMSQSPKFPSLTQVTVPEMVRLKAVLPGLTPTQLQQLPRQVVKDALDTLKDLDFGESQVMKQIILSYVMQFCAQARHLSVEDFRRIGALARGLDADDIEDLDDDVVSKVIDDIDDLDLSDAQKRLFVEKARQAMLKNPGAVSLIQLPGLANAVSIDDIDDLDDNEVVKSLQVSSKTNWRAAQAATLVEKVKKSLGGRSLRPSDVTRLGTLSRGLLPRDLDDMVDRPDDVDDLADVLGDHEDELSSGIVDNIVDKIRDKDDLDDLGDIKVTASYVAQKGVFLAYLSPNEFSSLEFDDDAKKAFVALMSKMNTAKLPRDQLEFLADEISDMIDDKQEDDQDKASSRRLRLLGGMALGLTPEHIKEFSGRAIMDNLGPLGVLPFTRLQARAILDKLDDVDPEWKCKTSIVASAGPLLQFADDDKLETICEKALAASFSSIERRLERHHELVEERWEEGLWREDTPDTRDTPDDTDLSDVMDDVIDDVTEDSEGKKRLVTRMLAAATVTSLSSNKASGRRRRATTGDLSCSVLRQLRQDVVLVGVDRVAGMSDQEFKDCLEFVGNASNWADKDLAVLLARAKQVLGNYSTWTNELVRRAGVLVAAMAAEDIAKLKLTGVDSLNSIGKHGRLNEQQISELPVYVFKQSLDVLGKARSCNAQQLGAYVSRAHDVFGKRVVTWSPAVVGDMGHLLGGLSSSSVQELAGHQLALIQPGVISRLPVDTVKALTVAQLKQLSTNQVNSLRLAHYNALSKDQQAVLDTKATVSFQKSSKVPSSSVTSDTGIVSSSSEKPQTSSQQPGENARDTVTPGRQQSSGVLQTSSPALSREEVSSSQTLASGHSSNTNVETFTTTTRTVGQNSESDTKNERATPASEKQTSTIPKAPQTTTPSKVNANPSKDVAVNPGGDLTTSTTVTSEPKTAAGNPVTAVKPENTKQTEAGENEASKVAGSVNVTETNSPSSSSESPSRQIPAEHSGLGQSQSQGSFHFLYVLLFIGGLGHISDGIRLFYVEACSMLQPPVYKFSFSSDGCWGALVADLLQRKCDVVNRGFSGYNVRWCSFILPQLITKDVAKEIAAFTIFLGANDSNDYELNPRQHVPIQEYRDGLARMIKYLKSLGVSQEKIILITPPAFNVKEWGKECIKKGRPLSKNNITTGEYAKACVEVAKELGTPVVDLYSEMMKLSHWEQLLVDGLHLSASGSSMLFSLLKPLIEKLTKNIPMIYPAWDAVDVEDFRQSLIL</sequence>
<evidence type="ECO:0000256" key="4">
    <source>
        <dbReference type="SAM" id="MobiDB-lite"/>
    </source>
</evidence>
<dbReference type="Pfam" id="PF00657">
    <property type="entry name" value="Lipase_GDSL"/>
    <property type="match status" value="1"/>
</dbReference>
<keyword evidence="7" id="KW-1185">Reference proteome</keyword>
<dbReference type="SUPFAM" id="SSF52266">
    <property type="entry name" value="SGNH hydrolase"/>
    <property type="match status" value="1"/>
</dbReference>
<feature type="compositionally biased region" description="Acidic residues" evidence="4">
    <location>
        <begin position="168"/>
        <end position="182"/>
    </location>
</feature>
<feature type="compositionally biased region" description="Polar residues" evidence="4">
    <location>
        <begin position="1267"/>
        <end position="1290"/>
    </location>
</feature>
<reference evidence="6 7" key="1">
    <citation type="submission" date="2018-04" db="EMBL/GenBank/DDBJ databases">
        <title>The genome of golden apple snail Pomacea canaliculata provides insight into stress tolerance and invasive adaptation.</title>
        <authorList>
            <person name="Liu C."/>
            <person name="Liu B."/>
            <person name="Ren Y."/>
            <person name="Zhang Y."/>
            <person name="Wang H."/>
            <person name="Li S."/>
            <person name="Jiang F."/>
            <person name="Yin L."/>
            <person name="Zhang G."/>
            <person name="Qian W."/>
            <person name="Fan W."/>
        </authorList>
    </citation>
    <scope>NUCLEOTIDE SEQUENCE [LARGE SCALE GENOMIC DNA]</scope>
    <source>
        <strain evidence="6">SZHN2017</strain>
        <tissue evidence="6">Muscle</tissue>
    </source>
</reference>
<dbReference type="OrthoDB" id="671439at2759"/>
<evidence type="ECO:0000259" key="5">
    <source>
        <dbReference type="Pfam" id="PF21058"/>
    </source>
</evidence>
<proteinExistence type="inferred from homology"/>
<evidence type="ECO:0000313" key="6">
    <source>
        <dbReference type="EMBL" id="PVD39290.1"/>
    </source>
</evidence>
<feature type="compositionally biased region" description="Low complexity" evidence="4">
    <location>
        <begin position="1344"/>
        <end position="1361"/>
    </location>
</feature>
<dbReference type="CDD" id="cd01838">
    <property type="entry name" value="Isoamyl_acetate_hydrolase_like"/>
    <property type="match status" value="1"/>
</dbReference>
<accession>A0A2T7Q0W7</accession>
<dbReference type="InterPro" id="IPR045136">
    <property type="entry name" value="Iah1-like"/>
</dbReference>
<feature type="compositionally biased region" description="Low complexity" evidence="4">
    <location>
        <begin position="1163"/>
        <end position="1192"/>
    </location>
</feature>
<dbReference type="EMBL" id="PZQS01000001">
    <property type="protein sequence ID" value="PVD39290.1"/>
    <property type="molecule type" value="Genomic_DNA"/>
</dbReference>
<feature type="domain" description="Stereocilin LRR" evidence="5">
    <location>
        <begin position="418"/>
        <end position="619"/>
    </location>
</feature>
<dbReference type="Pfam" id="PF21058">
    <property type="entry name" value="Stereocilin"/>
    <property type="match status" value="1"/>
</dbReference>
<feature type="region of interest" description="Disordered" evidence="4">
    <location>
        <begin position="1163"/>
        <end position="1375"/>
    </location>
</feature>